<evidence type="ECO:0000259" key="1">
    <source>
        <dbReference type="Pfam" id="PF04954"/>
    </source>
</evidence>
<dbReference type="EMBL" id="JASXSZ010000004">
    <property type="protein sequence ID" value="MDL9980428.1"/>
    <property type="molecule type" value="Genomic_DNA"/>
</dbReference>
<dbReference type="InterPro" id="IPR007037">
    <property type="entry name" value="SIP_rossman_dom"/>
</dbReference>
<evidence type="ECO:0000313" key="3">
    <source>
        <dbReference type="Proteomes" id="UP001235064"/>
    </source>
</evidence>
<sequence length="155" mass="16421">MSTVLPTRAARRSARRAGAAYLVAADETSLVELELLLATLPLCATGRVFVEVPDASWIAPVTAPARMTVTFLDRSTRTGEPGTGRRCASGRALARAVTAWADEMLCSAEAEAEVAHVHLLGGYLGTADIVEHLTERRGVPAAAIDAPERFGLLPR</sequence>
<dbReference type="Gene3D" id="3.40.50.80">
    <property type="entry name" value="Nucleotide-binding domain of ferredoxin-NADP reductase (FNR) module"/>
    <property type="match status" value="1"/>
</dbReference>
<dbReference type="InterPro" id="IPR039261">
    <property type="entry name" value="FNR_nucleotide-bd"/>
</dbReference>
<organism evidence="2 3">
    <name type="scientific">Microbacterium candidum</name>
    <dbReference type="NCBI Taxonomy" id="3041922"/>
    <lineage>
        <taxon>Bacteria</taxon>
        <taxon>Bacillati</taxon>
        <taxon>Actinomycetota</taxon>
        <taxon>Actinomycetes</taxon>
        <taxon>Micrococcales</taxon>
        <taxon>Microbacteriaceae</taxon>
        <taxon>Microbacterium</taxon>
    </lineage>
</organism>
<proteinExistence type="predicted"/>
<dbReference type="Pfam" id="PF04954">
    <property type="entry name" value="SIP"/>
    <property type="match status" value="1"/>
</dbReference>
<feature type="domain" description="SIP-like Rossmann fold" evidence="1">
    <location>
        <begin position="20"/>
        <end position="144"/>
    </location>
</feature>
<comment type="caution">
    <text evidence="2">The sequence shown here is derived from an EMBL/GenBank/DDBJ whole genome shotgun (WGS) entry which is preliminary data.</text>
</comment>
<evidence type="ECO:0000313" key="2">
    <source>
        <dbReference type="EMBL" id="MDL9980428.1"/>
    </source>
</evidence>
<name>A0ABT7N158_9MICO</name>
<gene>
    <name evidence="2" type="ORF">QSV35_13875</name>
</gene>
<accession>A0ABT7N158</accession>
<dbReference type="Proteomes" id="UP001235064">
    <property type="component" value="Unassembled WGS sequence"/>
</dbReference>
<keyword evidence="3" id="KW-1185">Reference proteome</keyword>
<reference evidence="2 3" key="1">
    <citation type="submission" date="2023-06" db="EMBL/GenBank/DDBJ databases">
        <title>Microbacterium sp. nov., isolated from a waste landfill.</title>
        <authorList>
            <person name="Wen W."/>
        </authorList>
    </citation>
    <scope>NUCLEOTIDE SEQUENCE [LARGE SCALE GENOMIC DNA]</scope>
    <source>
        <strain evidence="2 3">ASV49</strain>
    </source>
</reference>
<protein>
    <submittedName>
        <fullName evidence="2">SIP domain-containing protein</fullName>
    </submittedName>
</protein>
<dbReference type="RefSeq" id="WP_286289380.1">
    <property type="nucleotide sequence ID" value="NZ_JASXSZ010000004.1"/>
</dbReference>